<dbReference type="EMBL" id="BMNE01000004">
    <property type="protein sequence ID" value="GGN84370.1"/>
    <property type="molecule type" value="Genomic_DNA"/>
</dbReference>
<comment type="caution">
    <text evidence="1">The sequence shown here is derived from an EMBL/GenBank/DDBJ whole genome shotgun (WGS) entry which is preliminary data.</text>
</comment>
<name>A0ABQ2KIB5_9NOCA</name>
<proteinExistence type="predicted"/>
<gene>
    <name evidence="1" type="ORF">GCM10011610_37610</name>
</gene>
<evidence type="ECO:0000313" key="1">
    <source>
        <dbReference type="EMBL" id="GGN84370.1"/>
    </source>
</evidence>
<keyword evidence="2" id="KW-1185">Reference proteome</keyword>
<sequence length="90" mass="10312">MHLILNNDINSHFYSLRYRIHRYYTTESVGNHLVSSGNCASDLLCHTTDYSPRIDVTFIISIVIRTARYDIFGSFGKFIEVNIRIGPSAL</sequence>
<reference evidence="2" key="1">
    <citation type="journal article" date="2019" name="Int. J. Syst. Evol. Microbiol.">
        <title>The Global Catalogue of Microorganisms (GCM) 10K type strain sequencing project: providing services to taxonomists for standard genome sequencing and annotation.</title>
        <authorList>
            <consortium name="The Broad Institute Genomics Platform"/>
            <consortium name="The Broad Institute Genome Sequencing Center for Infectious Disease"/>
            <person name="Wu L."/>
            <person name="Ma J."/>
        </authorList>
    </citation>
    <scope>NUCLEOTIDE SEQUENCE [LARGE SCALE GENOMIC DNA]</scope>
    <source>
        <strain evidence="2">CGMCC 4.7329</strain>
    </source>
</reference>
<dbReference type="Proteomes" id="UP000658127">
    <property type="component" value="Unassembled WGS sequence"/>
</dbReference>
<protein>
    <submittedName>
        <fullName evidence="1">Uncharacterized protein</fullName>
    </submittedName>
</protein>
<organism evidence="1 2">
    <name type="scientific">Nocardia rhizosphaerihabitans</name>
    <dbReference type="NCBI Taxonomy" id="1691570"/>
    <lineage>
        <taxon>Bacteria</taxon>
        <taxon>Bacillati</taxon>
        <taxon>Actinomycetota</taxon>
        <taxon>Actinomycetes</taxon>
        <taxon>Mycobacteriales</taxon>
        <taxon>Nocardiaceae</taxon>
        <taxon>Nocardia</taxon>
    </lineage>
</organism>
<evidence type="ECO:0000313" key="2">
    <source>
        <dbReference type="Proteomes" id="UP000658127"/>
    </source>
</evidence>
<accession>A0ABQ2KIB5</accession>